<protein>
    <submittedName>
        <fullName evidence="3">Uncharacterized protein</fullName>
    </submittedName>
</protein>
<evidence type="ECO:0000256" key="1">
    <source>
        <dbReference type="SAM" id="Phobius"/>
    </source>
</evidence>
<evidence type="ECO:0000313" key="3">
    <source>
        <dbReference type="WBParaSite" id="ACRNAN_scaffold6549.g22350.t1"/>
    </source>
</evidence>
<feature type="transmembrane region" description="Helical" evidence="1">
    <location>
        <begin position="103"/>
        <end position="131"/>
    </location>
</feature>
<name>A0A914E8X6_9BILA</name>
<keyword evidence="1" id="KW-0472">Membrane</keyword>
<proteinExistence type="predicted"/>
<evidence type="ECO:0000313" key="2">
    <source>
        <dbReference type="Proteomes" id="UP000887540"/>
    </source>
</evidence>
<keyword evidence="2" id="KW-1185">Reference proteome</keyword>
<dbReference type="AlphaFoldDB" id="A0A914E8X6"/>
<feature type="transmembrane region" description="Helical" evidence="1">
    <location>
        <begin position="77"/>
        <end position="96"/>
    </location>
</feature>
<sequence>MADQISDDPKYYCCCGKIHVKTVAVVIAWIRLALALFVIGSFILLKIGGLVDPEVAKQLENNDEMKEAFGGMYNVPILWYLPESVILVIISLLVIYGDRKKKAWAYIPTLVFEAIRLVISLIAIIFLIWIALLRDGSSASERKRVSSALTLLSFLVSITVLVLIFTLRAYQYMREITRNQSEINVEESKRLNVSNV</sequence>
<organism evidence="2 3">
    <name type="scientific">Acrobeloides nanus</name>
    <dbReference type="NCBI Taxonomy" id="290746"/>
    <lineage>
        <taxon>Eukaryota</taxon>
        <taxon>Metazoa</taxon>
        <taxon>Ecdysozoa</taxon>
        <taxon>Nematoda</taxon>
        <taxon>Chromadorea</taxon>
        <taxon>Rhabditida</taxon>
        <taxon>Tylenchina</taxon>
        <taxon>Cephalobomorpha</taxon>
        <taxon>Cephaloboidea</taxon>
        <taxon>Cephalobidae</taxon>
        <taxon>Acrobeloides</taxon>
    </lineage>
</organism>
<feature type="transmembrane region" description="Helical" evidence="1">
    <location>
        <begin position="26"/>
        <end position="45"/>
    </location>
</feature>
<reference evidence="3" key="1">
    <citation type="submission" date="2022-11" db="UniProtKB">
        <authorList>
            <consortium name="WormBaseParasite"/>
        </authorList>
    </citation>
    <scope>IDENTIFICATION</scope>
</reference>
<accession>A0A914E8X6</accession>
<feature type="transmembrane region" description="Helical" evidence="1">
    <location>
        <begin position="151"/>
        <end position="170"/>
    </location>
</feature>
<dbReference type="WBParaSite" id="ACRNAN_scaffold6549.g22350.t1">
    <property type="protein sequence ID" value="ACRNAN_scaffold6549.g22350.t1"/>
    <property type="gene ID" value="ACRNAN_scaffold6549.g22350"/>
</dbReference>
<keyword evidence="1" id="KW-1133">Transmembrane helix</keyword>
<dbReference type="Proteomes" id="UP000887540">
    <property type="component" value="Unplaced"/>
</dbReference>
<keyword evidence="1" id="KW-0812">Transmembrane</keyword>